<dbReference type="PANTHER" id="PTHR32176:SF109">
    <property type="entry name" value="PATATIN-LIKE PROTEIN 2"/>
    <property type="match status" value="1"/>
</dbReference>
<evidence type="ECO:0000313" key="2">
    <source>
        <dbReference type="Proteomes" id="UP000325577"/>
    </source>
</evidence>
<dbReference type="OrthoDB" id="1658288at2759"/>
<dbReference type="PANTHER" id="PTHR32176">
    <property type="entry name" value="XYLOSE ISOMERASE"/>
    <property type="match status" value="1"/>
</dbReference>
<dbReference type="InterPro" id="IPR016035">
    <property type="entry name" value="Acyl_Trfase/lysoPLipase"/>
</dbReference>
<name>A0A5J5B3A6_9ASTE</name>
<accession>A0A5J5B3A6</accession>
<organism evidence="1 2">
    <name type="scientific">Nyssa sinensis</name>
    <dbReference type="NCBI Taxonomy" id="561372"/>
    <lineage>
        <taxon>Eukaryota</taxon>
        <taxon>Viridiplantae</taxon>
        <taxon>Streptophyta</taxon>
        <taxon>Embryophyta</taxon>
        <taxon>Tracheophyta</taxon>
        <taxon>Spermatophyta</taxon>
        <taxon>Magnoliopsida</taxon>
        <taxon>eudicotyledons</taxon>
        <taxon>Gunneridae</taxon>
        <taxon>Pentapetalae</taxon>
        <taxon>asterids</taxon>
        <taxon>Cornales</taxon>
        <taxon>Nyssaceae</taxon>
        <taxon>Nyssa</taxon>
    </lineage>
</organism>
<dbReference type="Proteomes" id="UP000325577">
    <property type="component" value="Linkage Group LG15"/>
</dbReference>
<dbReference type="GO" id="GO:0047372">
    <property type="term" value="F:monoacylglycerol lipase activity"/>
    <property type="evidence" value="ECO:0007669"/>
    <property type="project" value="TreeGrafter"/>
</dbReference>
<dbReference type="GO" id="GO:0004620">
    <property type="term" value="F:phospholipase activity"/>
    <property type="evidence" value="ECO:0007669"/>
    <property type="project" value="TreeGrafter"/>
</dbReference>
<reference evidence="1 2" key="1">
    <citation type="submission" date="2019-09" db="EMBL/GenBank/DDBJ databases">
        <title>A chromosome-level genome assembly of the Chinese tupelo Nyssa sinensis.</title>
        <authorList>
            <person name="Yang X."/>
            <person name="Kang M."/>
            <person name="Yang Y."/>
            <person name="Xiong H."/>
            <person name="Wang M."/>
            <person name="Zhang Z."/>
            <person name="Wang Z."/>
            <person name="Wu H."/>
            <person name="Ma T."/>
            <person name="Liu J."/>
            <person name="Xi Z."/>
        </authorList>
    </citation>
    <scope>NUCLEOTIDE SEQUENCE [LARGE SCALE GENOMIC DNA]</scope>
    <source>
        <strain evidence="1">J267</strain>
        <tissue evidence="1">Leaf</tissue>
    </source>
</reference>
<dbReference type="Gene3D" id="3.40.1090.10">
    <property type="entry name" value="Cytosolic phospholipase A2 catalytic domain"/>
    <property type="match status" value="1"/>
</dbReference>
<dbReference type="SUPFAM" id="SSF52151">
    <property type="entry name" value="FabD/lysophospholipase-like"/>
    <property type="match status" value="1"/>
</dbReference>
<dbReference type="AlphaFoldDB" id="A0A5J5B3A6"/>
<keyword evidence="2" id="KW-1185">Reference proteome</keyword>
<dbReference type="EMBL" id="CM018038">
    <property type="protein sequence ID" value="KAA8537723.1"/>
    <property type="molecule type" value="Genomic_DNA"/>
</dbReference>
<proteinExistence type="predicted"/>
<gene>
    <name evidence="1" type="ORF">F0562_027287</name>
</gene>
<protein>
    <submittedName>
        <fullName evidence="1">Uncharacterized protein</fullName>
    </submittedName>
</protein>
<sequence>MMGSISTASLRRNLGNIRLNQTSTNVAIPNFDIKRLQPIIFSTYEVKNKRSLDALLSDLCMATSAAPT</sequence>
<evidence type="ECO:0000313" key="1">
    <source>
        <dbReference type="EMBL" id="KAA8537723.1"/>
    </source>
</evidence>